<feature type="compositionally biased region" description="Low complexity" evidence="1">
    <location>
        <begin position="169"/>
        <end position="190"/>
    </location>
</feature>
<feature type="compositionally biased region" description="Polar residues" evidence="1">
    <location>
        <begin position="151"/>
        <end position="162"/>
    </location>
</feature>
<evidence type="ECO:0000313" key="5">
    <source>
        <dbReference type="Proteomes" id="UP000053593"/>
    </source>
</evidence>
<feature type="region of interest" description="Disordered" evidence="1">
    <location>
        <begin position="60"/>
        <end position="82"/>
    </location>
</feature>
<dbReference type="Gene3D" id="1.20.5.510">
    <property type="entry name" value="Single helix bin"/>
    <property type="match status" value="1"/>
</dbReference>
<gene>
    <name evidence="4" type="ORF">GYMLUDRAFT_47447</name>
</gene>
<evidence type="ECO:0000313" key="4">
    <source>
        <dbReference type="EMBL" id="KIK55972.1"/>
    </source>
</evidence>
<protein>
    <recommendedName>
        <fullName evidence="6">Mid2 domain-containing protein</fullName>
    </recommendedName>
</protein>
<evidence type="ECO:0000256" key="2">
    <source>
        <dbReference type="SAM" id="Phobius"/>
    </source>
</evidence>
<feature type="chain" id="PRO_5002225166" description="Mid2 domain-containing protein" evidence="3">
    <location>
        <begin position="22"/>
        <end position="529"/>
    </location>
</feature>
<keyword evidence="3" id="KW-0732">Signal</keyword>
<feature type="compositionally biased region" description="Polar residues" evidence="1">
    <location>
        <begin position="236"/>
        <end position="246"/>
    </location>
</feature>
<keyword evidence="2" id="KW-1133">Transmembrane helix</keyword>
<evidence type="ECO:0008006" key="6">
    <source>
        <dbReference type="Google" id="ProtNLM"/>
    </source>
</evidence>
<name>A0A0D0CD55_9AGAR</name>
<feature type="transmembrane region" description="Helical" evidence="2">
    <location>
        <begin position="253"/>
        <end position="275"/>
    </location>
</feature>
<keyword evidence="2" id="KW-0812">Transmembrane</keyword>
<feature type="compositionally biased region" description="Low complexity" evidence="1">
    <location>
        <begin position="215"/>
        <end position="235"/>
    </location>
</feature>
<feature type="region of interest" description="Disordered" evidence="1">
    <location>
        <begin position="387"/>
        <end position="529"/>
    </location>
</feature>
<feature type="compositionally biased region" description="Polar residues" evidence="1">
    <location>
        <begin position="415"/>
        <end position="434"/>
    </location>
</feature>
<feature type="compositionally biased region" description="Polar residues" evidence="1">
    <location>
        <begin position="197"/>
        <end position="214"/>
    </location>
</feature>
<dbReference type="AlphaFoldDB" id="A0A0D0CD55"/>
<dbReference type="EMBL" id="KN834801">
    <property type="protein sequence ID" value="KIK55972.1"/>
    <property type="molecule type" value="Genomic_DNA"/>
</dbReference>
<feature type="region of interest" description="Disordered" evidence="1">
    <location>
        <begin position="96"/>
        <end position="248"/>
    </location>
</feature>
<dbReference type="Proteomes" id="UP000053593">
    <property type="component" value="Unassembled WGS sequence"/>
</dbReference>
<feature type="compositionally biased region" description="Polar residues" evidence="1">
    <location>
        <begin position="478"/>
        <end position="488"/>
    </location>
</feature>
<accession>A0A0D0CD55</accession>
<dbReference type="OrthoDB" id="3068990at2759"/>
<feature type="compositionally biased region" description="Polar residues" evidence="1">
    <location>
        <begin position="98"/>
        <end position="110"/>
    </location>
</feature>
<feature type="compositionally biased region" description="Low complexity" evidence="1">
    <location>
        <begin position="117"/>
        <end position="150"/>
    </location>
</feature>
<keyword evidence="2" id="KW-0472">Membrane</keyword>
<reference evidence="4 5" key="1">
    <citation type="submission" date="2014-04" db="EMBL/GenBank/DDBJ databases">
        <title>Evolutionary Origins and Diversification of the Mycorrhizal Mutualists.</title>
        <authorList>
            <consortium name="DOE Joint Genome Institute"/>
            <consortium name="Mycorrhizal Genomics Consortium"/>
            <person name="Kohler A."/>
            <person name="Kuo A."/>
            <person name="Nagy L.G."/>
            <person name="Floudas D."/>
            <person name="Copeland A."/>
            <person name="Barry K.W."/>
            <person name="Cichocki N."/>
            <person name="Veneault-Fourrey C."/>
            <person name="LaButti K."/>
            <person name="Lindquist E.A."/>
            <person name="Lipzen A."/>
            <person name="Lundell T."/>
            <person name="Morin E."/>
            <person name="Murat C."/>
            <person name="Riley R."/>
            <person name="Ohm R."/>
            <person name="Sun H."/>
            <person name="Tunlid A."/>
            <person name="Henrissat B."/>
            <person name="Grigoriev I.V."/>
            <person name="Hibbett D.S."/>
            <person name="Martin F."/>
        </authorList>
    </citation>
    <scope>NUCLEOTIDE SEQUENCE [LARGE SCALE GENOMIC DNA]</scope>
    <source>
        <strain evidence="4 5">FD-317 M1</strain>
    </source>
</reference>
<feature type="compositionally biased region" description="Polar residues" evidence="1">
    <location>
        <begin position="496"/>
        <end position="507"/>
    </location>
</feature>
<evidence type="ECO:0000256" key="1">
    <source>
        <dbReference type="SAM" id="MobiDB-lite"/>
    </source>
</evidence>
<organism evidence="4 5">
    <name type="scientific">Collybiopsis luxurians FD-317 M1</name>
    <dbReference type="NCBI Taxonomy" id="944289"/>
    <lineage>
        <taxon>Eukaryota</taxon>
        <taxon>Fungi</taxon>
        <taxon>Dikarya</taxon>
        <taxon>Basidiomycota</taxon>
        <taxon>Agaricomycotina</taxon>
        <taxon>Agaricomycetes</taxon>
        <taxon>Agaricomycetidae</taxon>
        <taxon>Agaricales</taxon>
        <taxon>Marasmiineae</taxon>
        <taxon>Omphalotaceae</taxon>
        <taxon>Collybiopsis</taxon>
        <taxon>Collybiopsis luxurians</taxon>
    </lineage>
</organism>
<sequence>MVRALPFRAGVVLLFLRSVYAFQVTFEDPSTTTAPVTATASWQRQSGDPTGITIRVVDISDPSGPQEIQSEPAPDSEGSGTFSVQLTTPGTYALQAGPGSTTIVDSNTITVLPGPDTDSSTSAQSHSTTTKTTSTTSSTSTTSTSLTSSSVITDPNLPQSSVAKIVQHSSSSTTTSADASTSTSSTSSTSRNILPPVSNSSSIPVTLPHSSSVRSTPSITTFPSTSTTISTTTIPAQPSNHISSSTSRKKGPIIGGILGGVIAFILLVLICFFIYRRRLGSNLSTWFNAATRHLSRRSGDVEGFAENKRRWYRINRDGSLNEHSSVLPFARQLTPSSQVGSPVEGTLISQLTSLYAGGPLMAPSHLDSLNGHLYPILDDANSREDDLIPLPAIPSSPPTSTTLLALGPDGEASNYPENNAGSEPLFSTTDTNNVHGAESSSRRSSPPPSFRASVGRPRVPSPPPSFTTSLFVNDRSRPTSSYYDSKSLQARKYGQQDVSSPHPTATSYDDPPPSYASNQEHSRSASQTI</sequence>
<proteinExistence type="predicted"/>
<evidence type="ECO:0000256" key="3">
    <source>
        <dbReference type="SAM" id="SignalP"/>
    </source>
</evidence>
<dbReference type="HOGENOM" id="CLU_514879_0_0_1"/>
<keyword evidence="5" id="KW-1185">Reference proteome</keyword>
<feature type="signal peptide" evidence="3">
    <location>
        <begin position="1"/>
        <end position="21"/>
    </location>
</feature>
<feature type="compositionally biased region" description="Polar residues" evidence="1">
    <location>
        <begin position="515"/>
        <end position="529"/>
    </location>
</feature>